<protein>
    <recommendedName>
        <fullName evidence="5">Sugar-binding domain-containing protein</fullName>
    </recommendedName>
</protein>
<reference evidence="6 7" key="1">
    <citation type="submission" date="2014-08" db="EMBL/GenBank/DDBJ databases">
        <title>Complete genome sequence of Corynebacterium frankenforstense ST18(T) (=DSM 45800(T)), isolated from raw cow milk.</title>
        <authorList>
            <person name="Ruckert C."/>
            <person name="Albersmeier A."/>
            <person name="Winkler A."/>
            <person name="Lipski A."/>
            <person name="Kalinowski J."/>
        </authorList>
    </citation>
    <scope>NUCLEOTIDE SEQUENCE [LARGE SCALE GENOMIC DNA]</scope>
    <source>
        <strain evidence="6 7">ST18</strain>
    </source>
</reference>
<dbReference type="Gene3D" id="3.40.50.1360">
    <property type="match status" value="1"/>
</dbReference>
<dbReference type="InterPro" id="IPR007324">
    <property type="entry name" value="Sugar-bd_dom_put"/>
</dbReference>
<name>A0A1L7CSH3_9CORY</name>
<evidence type="ECO:0000256" key="3">
    <source>
        <dbReference type="ARBA" id="ARBA00023125"/>
    </source>
</evidence>
<dbReference type="SUPFAM" id="SSF46689">
    <property type="entry name" value="Homeodomain-like"/>
    <property type="match status" value="1"/>
</dbReference>
<dbReference type="GO" id="GO:0003677">
    <property type="term" value="F:DNA binding"/>
    <property type="evidence" value="ECO:0007669"/>
    <property type="project" value="UniProtKB-KW"/>
</dbReference>
<evidence type="ECO:0000256" key="1">
    <source>
        <dbReference type="ARBA" id="ARBA00010466"/>
    </source>
</evidence>
<dbReference type="GO" id="GO:0030246">
    <property type="term" value="F:carbohydrate binding"/>
    <property type="evidence" value="ECO:0007669"/>
    <property type="project" value="InterPro"/>
</dbReference>
<feature type="domain" description="Sugar-binding" evidence="5">
    <location>
        <begin position="62"/>
        <end position="304"/>
    </location>
</feature>
<dbReference type="KEGG" id="cfk:CFRA_05590"/>
<dbReference type="EMBL" id="CP009247">
    <property type="protein sequence ID" value="APT88804.1"/>
    <property type="molecule type" value="Genomic_DNA"/>
</dbReference>
<dbReference type="RefSeq" id="WP_075663790.1">
    <property type="nucleotide sequence ID" value="NZ_CP009247.1"/>
</dbReference>
<organism evidence="6 7">
    <name type="scientific">Corynebacterium frankenforstense DSM 45800</name>
    <dbReference type="NCBI Taxonomy" id="1437875"/>
    <lineage>
        <taxon>Bacteria</taxon>
        <taxon>Bacillati</taxon>
        <taxon>Actinomycetota</taxon>
        <taxon>Actinomycetes</taxon>
        <taxon>Mycobacteriales</taxon>
        <taxon>Corynebacteriaceae</taxon>
        <taxon>Corynebacterium</taxon>
    </lineage>
</organism>
<keyword evidence="2" id="KW-0805">Transcription regulation</keyword>
<dbReference type="OrthoDB" id="186585at2"/>
<evidence type="ECO:0000256" key="2">
    <source>
        <dbReference type="ARBA" id="ARBA00023015"/>
    </source>
</evidence>
<accession>A0A1L7CSH3</accession>
<keyword evidence="4" id="KW-0804">Transcription</keyword>
<proteinExistence type="inferred from homology"/>
<dbReference type="InterPro" id="IPR051054">
    <property type="entry name" value="SorC_transcr_regulators"/>
</dbReference>
<dbReference type="SUPFAM" id="SSF100950">
    <property type="entry name" value="NagB/RpiA/CoA transferase-like"/>
    <property type="match status" value="1"/>
</dbReference>
<gene>
    <name evidence="6" type="ORF">CFRA_05590</name>
</gene>
<evidence type="ECO:0000313" key="6">
    <source>
        <dbReference type="EMBL" id="APT88804.1"/>
    </source>
</evidence>
<dbReference type="InterPro" id="IPR009057">
    <property type="entry name" value="Homeodomain-like_sf"/>
</dbReference>
<dbReference type="AlphaFoldDB" id="A0A1L7CSH3"/>
<dbReference type="Pfam" id="PF04198">
    <property type="entry name" value="Sugar-bind"/>
    <property type="match status" value="1"/>
</dbReference>
<evidence type="ECO:0000256" key="4">
    <source>
        <dbReference type="ARBA" id="ARBA00023163"/>
    </source>
</evidence>
<evidence type="ECO:0000259" key="5">
    <source>
        <dbReference type="Pfam" id="PF04198"/>
    </source>
</evidence>
<dbReference type="PANTHER" id="PTHR34294">
    <property type="entry name" value="TRANSCRIPTIONAL REGULATOR-RELATED"/>
    <property type="match status" value="1"/>
</dbReference>
<dbReference type="PANTHER" id="PTHR34294:SF5">
    <property type="entry name" value="CENTRAL GLYCOLYTIC GENES REGULATOR"/>
    <property type="match status" value="1"/>
</dbReference>
<keyword evidence="7" id="KW-1185">Reference proteome</keyword>
<dbReference type="Gene3D" id="1.10.10.60">
    <property type="entry name" value="Homeodomain-like"/>
    <property type="match status" value="1"/>
</dbReference>
<comment type="similarity">
    <text evidence="1">Belongs to the SorC transcriptional regulatory family.</text>
</comment>
<evidence type="ECO:0000313" key="7">
    <source>
        <dbReference type="Proteomes" id="UP000185434"/>
    </source>
</evidence>
<keyword evidence="3" id="KW-0238">DNA-binding</keyword>
<dbReference type="Proteomes" id="UP000185434">
    <property type="component" value="Chromosome"/>
</dbReference>
<sequence>MDDTDLNRLYEVACMYHEDGMGQAAIADSLGVSRPTVSRMLSRARAIGMVRVQVVPPGSADMTGLAAELAEALGLRRAFLAPGAHPQTIGRGMERAVQAAVLDMELRPGDSVVVASGMATSGVADMQLTGLQSAVLVPGVGGAHEPELWHQPNETVRRLAEHSGASYTALFAEAVPSPAVYEALQVDDSFRAIRGLWANARGALLGVGARTTGRVSISRAIPQDALPDSVGDVCLHFFDRAGRELSFPGSERTIHISTEQLLRIPRSTAIAVGAEKVLPVIVAARRGLFRSLVTDTATAELILAEL</sequence>
<dbReference type="InterPro" id="IPR037171">
    <property type="entry name" value="NagB/RpiA_transferase-like"/>
</dbReference>